<name>A0A0C2YKT2_HEBCY</name>
<dbReference type="InterPro" id="IPR002523">
    <property type="entry name" value="MgTranspt_CorA/ZnTranspt_ZntB"/>
</dbReference>
<dbReference type="PANTHER" id="PTHR46494">
    <property type="entry name" value="CORA FAMILY METAL ION TRANSPORTER (EUROFUNG)"/>
    <property type="match status" value="1"/>
</dbReference>
<dbReference type="Gene3D" id="1.20.58.340">
    <property type="entry name" value="Magnesium transport protein CorA, transmembrane region"/>
    <property type="match status" value="1"/>
</dbReference>
<dbReference type="GO" id="GO:0000287">
    <property type="term" value="F:magnesium ion binding"/>
    <property type="evidence" value="ECO:0007669"/>
    <property type="project" value="TreeGrafter"/>
</dbReference>
<feature type="compositionally biased region" description="Basic residues" evidence="5">
    <location>
        <begin position="20"/>
        <end position="29"/>
    </location>
</feature>
<evidence type="ECO:0000256" key="4">
    <source>
        <dbReference type="ARBA" id="ARBA00023136"/>
    </source>
</evidence>
<evidence type="ECO:0000256" key="6">
    <source>
        <dbReference type="SAM" id="Phobius"/>
    </source>
</evidence>
<keyword evidence="3 6" id="KW-1133">Transmembrane helix</keyword>
<dbReference type="Proteomes" id="UP000053424">
    <property type="component" value="Unassembled WGS sequence"/>
</dbReference>
<evidence type="ECO:0000256" key="5">
    <source>
        <dbReference type="SAM" id="MobiDB-lite"/>
    </source>
</evidence>
<protein>
    <submittedName>
        <fullName evidence="7">Uncharacterized protein</fullName>
    </submittedName>
</protein>
<evidence type="ECO:0000313" key="7">
    <source>
        <dbReference type="EMBL" id="KIM41612.1"/>
    </source>
</evidence>
<evidence type="ECO:0000256" key="3">
    <source>
        <dbReference type="ARBA" id="ARBA00022989"/>
    </source>
</evidence>
<keyword evidence="8" id="KW-1185">Reference proteome</keyword>
<dbReference type="EMBL" id="KN831780">
    <property type="protein sequence ID" value="KIM41612.1"/>
    <property type="molecule type" value="Genomic_DNA"/>
</dbReference>
<keyword evidence="2 6" id="KW-0812">Transmembrane</keyword>
<accession>A0A0C2YKT2</accession>
<dbReference type="SUPFAM" id="SSF144083">
    <property type="entry name" value="Magnesium transport protein CorA, transmembrane region"/>
    <property type="match status" value="1"/>
</dbReference>
<sequence>MRSRRSAHSVRKDPKEVKSRIPHPPHRHASPSAPWPWVDIDDEVDHEQLECPHPPIPELCDHTSCASEGKNGCWTGYPQSRFPNWTHRQVVKSRIYAALTEYAKKVPCTLYRVDVDKDGFFTNPGPLVAKPGGEREAWDQLIGEERPKDTRVRAIFIDKMSGPVLQMLGAKYNIEPFFWSSSLSWIPSRFQEEIQAGIGDHITITVTFLRSMSSLCDAVQPNAAFNKSTTASSTGMTTPNTLLGTQKIDPHSPLTLHSNRRFLILDLLSVHLIRNINGSTIISFHPSHDLPTTTADFLHERIRFAGQSVYWQSIFQKSPDPTFVLLTFVWHAIYAWDEALEDLYEHICSLETRVIDTSDMHLTQELHIIRAHHLHYASLLDDFGKHITFIRDTHNPALDHLSAEEQHSSKKIMERERANLLTESMRLKSELHMQERRLKNVMDLVFASVNIADSKLMREMTEAAVRDSAAMKQIAYLTMFFLPASFVAGIFGMNVVEINPSSSGTLPHYFAVAFPLTVVTAWIIIAFQSKYIFKEKTTFVKRLWWPAYLLIEMRKEMAQKKGVRQPRTGIELVSMRG</sequence>
<proteinExistence type="predicted"/>
<evidence type="ECO:0000313" key="8">
    <source>
        <dbReference type="Proteomes" id="UP000053424"/>
    </source>
</evidence>
<dbReference type="InterPro" id="IPR045863">
    <property type="entry name" value="CorA_TM1_TM2"/>
</dbReference>
<reference evidence="7 8" key="1">
    <citation type="submission" date="2014-04" db="EMBL/GenBank/DDBJ databases">
        <authorList>
            <consortium name="DOE Joint Genome Institute"/>
            <person name="Kuo A."/>
            <person name="Gay G."/>
            <person name="Dore J."/>
            <person name="Kohler A."/>
            <person name="Nagy L.G."/>
            <person name="Floudas D."/>
            <person name="Copeland A."/>
            <person name="Barry K.W."/>
            <person name="Cichocki N."/>
            <person name="Veneault-Fourrey C."/>
            <person name="LaButti K."/>
            <person name="Lindquist E.A."/>
            <person name="Lipzen A."/>
            <person name="Lundell T."/>
            <person name="Morin E."/>
            <person name="Murat C."/>
            <person name="Sun H."/>
            <person name="Tunlid A."/>
            <person name="Henrissat B."/>
            <person name="Grigoriev I.V."/>
            <person name="Hibbett D.S."/>
            <person name="Martin F."/>
            <person name="Nordberg H.P."/>
            <person name="Cantor M.N."/>
            <person name="Hua S.X."/>
        </authorList>
    </citation>
    <scope>NUCLEOTIDE SEQUENCE [LARGE SCALE GENOMIC DNA]</scope>
    <source>
        <strain evidence="8">h7</strain>
    </source>
</reference>
<dbReference type="HOGENOM" id="CLU_018401_0_0_1"/>
<dbReference type="PANTHER" id="PTHR46494:SF1">
    <property type="entry name" value="CORA FAMILY METAL ION TRANSPORTER (EUROFUNG)"/>
    <property type="match status" value="1"/>
</dbReference>
<comment type="subcellular location">
    <subcellularLocation>
        <location evidence="1">Cell membrane</location>
        <topology evidence="1">Multi-pass membrane protein</topology>
    </subcellularLocation>
</comment>
<organism evidence="7 8">
    <name type="scientific">Hebeloma cylindrosporum</name>
    <dbReference type="NCBI Taxonomy" id="76867"/>
    <lineage>
        <taxon>Eukaryota</taxon>
        <taxon>Fungi</taxon>
        <taxon>Dikarya</taxon>
        <taxon>Basidiomycota</taxon>
        <taxon>Agaricomycotina</taxon>
        <taxon>Agaricomycetes</taxon>
        <taxon>Agaricomycetidae</taxon>
        <taxon>Agaricales</taxon>
        <taxon>Agaricineae</taxon>
        <taxon>Hymenogastraceae</taxon>
        <taxon>Hebeloma</taxon>
    </lineage>
</organism>
<feature type="region of interest" description="Disordered" evidence="5">
    <location>
        <begin position="1"/>
        <end position="37"/>
    </location>
</feature>
<dbReference type="GO" id="GO:0015087">
    <property type="term" value="F:cobalt ion transmembrane transporter activity"/>
    <property type="evidence" value="ECO:0007669"/>
    <property type="project" value="TreeGrafter"/>
</dbReference>
<keyword evidence="4 6" id="KW-0472">Membrane</keyword>
<dbReference type="Pfam" id="PF01544">
    <property type="entry name" value="CorA"/>
    <property type="match status" value="1"/>
</dbReference>
<dbReference type="STRING" id="686832.A0A0C2YKT2"/>
<feature type="transmembrane region" description="Helical" evidence="6">
    <location>
        <begin position="474"/>
        <end position="496"/>
    </location>
</feature>
<dbReference type="OrthoDB" id="3231000at2759"/>
<evidence type="ECO:0000256" key="2">
    <source>
        <dbReference type="ARBA" id="ARBA00022692"/>
    </source>
</evidence>
<dbReference type="GO" id="GO:0005886">
    <property type="term" value="C:plasma membrane"/>
    <property type="evidence" value="ECO:0007669"/>
    <property type="project" value="UniProtKB-SubCell"/>
</dbReference>
<dbReference type="GO" id="GO:0015095">
    <property type="term" value="F:magnesium ion transmembrane transporter activity"/>
    <property type="evidence" value="ECO:0007669"/>
    <property type="project" value="TreeGrafter"/>
</dbReference>
<evidence type="ECO:0000256" key="1">
    <source>
        <dbReference type="ARBA" id="ARBA00004651"/>
    </source>
</evidence>
<feature type="compositionally biased region" description="Basic and acidic residues" evidence="5">
    <location>
        <begin position="10"/>
        <end position="19"/>
    </location>
</feature>
<dbReference type="AlphaFoldDB" id="A0A0C2YKT2"/>
<dbReference type="GO" id="GO:0050897">
    <property type="term" value="F:cobalt ion binding"/>
    <property type="evidence" value="ECO:0007669"/>
    <property type="project" value="TreeGrafter"/>
</dbReference>
<gene>
    <name evidence="7" type="ORF">M413DRAFT_72192</name>
</gene>
<feature type="transmembrane region" description="Helical" evidence="6">
    <location>
        <begin position="508"/>
        <end position="527"/>
    </location>
</feature>
<reference evidence="8" key="2">
    <citation type="submission" date="2015-01" db="EMBL/GenBank/DDBJ databases">
        <title>Evolutionary Origins and Diversification of the Mycorrhizal Mutualists.</title>
        <authorList>
            <consortium name="DOE Joint Genome Institute"/>
            <consortium name="Mycorrhizal Genomics Consortium"/>
            <person name="Kohler A."/>
            <person name="Kuo A."/>
            <person name="Nagy L.G."/>
            <person name="Floudas D."/>
            <person name="Copeland A."/>
            <person name="Barry K.W."/>
            <person name="Cichocki N."/>
            <person name="Veneault-Fourrey C."/>
            <person name="LaButti K."/>
            <person name="Lindquist E.A."/>
            <person name="Lipzen A."/>
            <person name="Lundell T."/>
            <person name="Morin E."/>
            <person name="Murat C."/>
            <person name="Riley R."/>
            <person name="Ohm R."/>
            <person name="Sun H."/>
            <person name="Tunlid A."/>
            <person name="Henrissat B."/>
            <person name="Grigoriev I.V."/>
            <person name="Hibbett D.S."/>
            <person name="Martin F."/>
        </authorList>
    </citation>
    <scope>NUCLEOTIDE SEQUENCE [LARGE SCALE GENOMIC DNA]</scope>
    <source>
        <strain evidence="8">h7</strain>
    </source>
</reference>